<evidence type="ECO:0000256" key="3">
    <source>
        <dbReference type="ARBA" id="ARBA00012211"/>
    </source>
</evidence>
<dbReference type="UniPathway" id="UPA00219"/>
<dbReference type="Pfam" id="PF08245">
    <property type="entry name" value="Mur_ligase_M"/>
    <property type="match status" value="1"/>
</dbReference>
<dbReference type="EC" id="6.3.2.8" evidence="3 14"/>
<dbReference type="Gene3D" id="3.40.50.720">
    <property type="entry name" value="NAD(P)-binding Rossmann-like Domain"/>
    <property type="match status" value="1"/>
</dbReference>
<dbReference type="AlphaFoldDB" id="A0A1F7Y2X4"/>
<dbReference type="Gene3D" id="3.90.190.20">
    <property type="entry name" value="Mur ligase, C-terminal domain"/>
    <property type="match status" value="1"/>
</dbReference>
<reference evidence="18 19" key="1">
    <citation type="journal article" date="2016" name="Nat. Commun.">
        <title>Thousands of microbial genomes shed light on interconnected biogeochemical processes in an aquifer system.</title>
        <authorList>
            <person name="Anantharaman K."/>
            <person name="Brown C.T."/>
            <person name="Hug L.A."/>
            <person name="Sharon I."/>
            <person name="Castelle C.J."/>
            <person name="Probst A.J."/>
            <person name="Thomas B.C."/>
            <person name="Singh A."/>
            <person name="Wilkins M.J."/>
            <person name="Karaoz U."/>
            <person name="Brodie E.L."/>
            <person name="Williams K.H."/>
            <person name="Hubbard S.S."/>
            <person name="Banfield J.F."/>
        </authorList>
    </citation>
    <scope>NUCLEOTIDE SEQUENCE [LARGE SCALE GENOMIC DNA]</scope>
</reference>
<keyword evidence="6" id="KW-0132">Cell division</keyword>
<dbReference type="InterPro" id="IPR050061">
    <property type="entry name" value="MurCDEF_pg_biosynth"/>
</dbReference>
<comment type="pathway">
    <text evidence="2">Cell wall biogenesis; peptidoglycan biosynthesis.</text>
</comment>
<evidence type="ECO:0000256" key="10">
    <source>
        <dbReference type="ARBA" id="ARBA00022984"/>
    </source>
</evidence>
<keyword evidence="12" id="KW-0961">Cell wall biogenesis/degradation</keyword>
<dbReference type="InterPro" id="IPR013221">
    <property type="entry name" value="Mur_ligase_cen"/>
</dbReference>
<evidence type="ECO:0000259" key="16">
    <source>
        <dbReference type="Pfam" id="PF02875"/>
    </source>
</evidence>
<dbReference type="PANTHER" id="PTHR43445:SF3">
    <property type="entry name" value="UDP-N-ACETYLMURAMATE--L-ALANINE LIGASE"/>
    <property type="match status" value="1"/>
</dbReference>
<keyword evidence="11" id="KW-0131">Cell cycle</keyword>
<accession>A0A1F7Y2X4</accession>
<evidence type="ECO:0000256" key="13">
    <source>
        <dbReference type="ARBA" id="ARBA00047833"/>
    </source>
</evidence>
<dbReference type="GO" id="GO:0051301">
    <property type="term" value="P:cell division"/>
    <property type="evidence" value="ECO:0007669"/>
    <property type="project" value="UniProtKB-KW"/>
</dbReference>
<dbReference type="GO" id="GO:0071555">
    <property type="term" value="P:cell wall organization"/>
    <property type="evidence" value="ECO:0007669"/>
    <property type="project" value="UniProtKB-KW"/>
</dbReference>
<evidence type="ECO:0000259" key="15">
    <source>
        <dbReference type="Pfam" id="PF01225"/>
    </source>
</evidence>
<dbReference type="SUPFAM" id="SSF53244">
    <property type="entry name" value="MurD-like peptide ligases, peptide-binding domain"/>
    <property type="match status" value="1"/>
</dbReference>
<dbReference type="GO" id="GO:0008360">
    <property type="term" value="P:regulation of cell shape"/>
    <property type="evidence" value="ECO:0007669"/>
    <property type="project" value="UniProtKB-KW"/>
</dbReference>
<organism evidence="18 19">
    <name type="scientific">Candidatus Woesebacteria bacterium RIFCSPHIGHO2_01_FULL_38_9</name>
    <dbReference type="NCBI Taxonomy" id="1802492"/>
    <lineage>
        <taxon>Bacteria</taxon>
        <taxon>Candidatus Woeseibacteriota</taxon>
    </lineage>
</organism>
<evidence type="ECO:0000256" key="9">
    <source>
        <dbReference type="ARBA" id="ARBA00022960"/>
    </source>
</evidence>
<dbReference type="NCBIfam" id="TIGR01082">
    <property type="entry name" value="murC"/>
    <property type="match status" value="1"/>
</dbReference>
<keyword evidence="4" id="KW-0963">Cytoplasm</keyword>
<feature type="domain" description="Mur ligase N-terminal catalytic" evidence="15">
    <location>
        <begin position="6"/>
        <end position="92"/>
    </location>
</feature>
<evidence type="ECO:0000259" key="17">
    <source>
        <dbReference type="Pfam" id="PF08245"/>
    </source>
</evidence>
<evidence type="ECO:0000313" key="18">
    <source>
        <dbReference type="EMBL" id="OGM20895.1"/>
    </source>
</evidence>
<comment type="caution">
    <text evidence="18">The sequence shown here is derived from an EMBL/GenBank/DDBJ whole genome shotgun (WGS) entry which is preliminary data.</text>
</comment>
<dbReference type="InterPro" id="IPR004101">
    <property type="entry name" value="Mur_ligase_C"/>
</dbReference>
<dbReference type="EMBL" id="MGGE01000032">
    <property type="protein sequence ID" value="OGM20895.1"/>
    <property type="molecule type" value="Genomic_DNA"/>
</dbReference>
<dbReference type="SUPFAM" id="SSF51984">
    <property type="entry name" value="MurCD N-terminal domain"/>
    <property type="match status" value="1"/>
</dbReference>
<evidence type="ECO:0000256" key="11">
    <source>
        <dbReference type="ARBA" id="ARBA00023306"/>
    </source>
</evidence>
<name>A0A1F7Y2X4_9BACT</name>
<evidence type="ECO:0000256" key="1">
    <source>
        <dbReference type="ARBA" id="ARBA00004496"/>
    </source>
</evidence>
<keyword evidence="8" id="KW-0067">ATP-binding</keyword>
<feature type="domain" description="Mur ligase C-terminal" evidence="16">
    <location>
        <begin position="327"/>
        <end position="455"/>
    </location>
</feature>
<dbReference type="GO" id="GO:0005737">
    <property type="term" value="C:cytoplasm"/>
    <property type="evidence" value="ECO:0007669"/>
    <property type="project" value="UniProtKB-SubCell"/>
</dbReference>
<evidence type="ECO:0000256" key="6">
    <source>
        <dbReference type="ARBA" id="ARBA00022618"/>
    </source>
</evidence>
<dbReference type="SUPFAM" id="SSF53623">
    <property type="entry name" value="MurD-like peptide ligases, catalytic domain"/>
    <property type="match status" value="1"/>
</dbReference>
<dbReference type="Pfam" id="PF01225">
    <property type="entry name" value="Mur_ligase"/>
    <property type="match status" value="1"/>
</dbReference>
<evidence type="ECO:0000313" key="19">
    <source>
        <dbReference type="Proteomes" id="UP000178419"/>
    </source>
</evidence>
<evidence type="ECO:0000256" key="12">
    <source>
        <dbReference type="ARBA" id="ARBA00023316"/>
    </source>
</evidence>
<keyword evidence="9" id="KW-0133">Cell shape</keyword>
<feature type="domain" description="Mur ligase central" evidence="17">
    <location>
        <begin position="113"/>
        <end position="303"/>
    </location>
</feature>
<keyword evidence="10" id="KW-0573">Peptidoglycan synthesis</keyword>
<dbReference type="Proteomes" id="UP000178419">
    <property type="component" value="Unassembled WGS sequence"/>
</dbReference>
<dbReference type="GO" id="GO:0009252">
    <property type="term" value="P:peptidoglycan biosynthetic process"/>
    <property type="evidence" value="ECO:0007669"/>
    <property type="project" value="UniProtKB-UniRule"/>
</dbReference>
<evidence type="ECO:0000256" key="2">
    <source>
        <dbReference type="ARBA" id="ARBA00004752"/>
    </source>
</evidence>
<evidence type="ECO:0000256" key="8">
    <source>
        <dbReference type="ARBA" id="ARBA00022840"/>
    </source>
</evidence>
<evidence type="ECO:0000256" key="5">
    <source>
        <dbReference type="ARBA" id="ARBA00022598"/>
    </source>
</evidence>
<keyword evidence="7" id="KW-0547">Nucleotide-binding</keyword>
<protein>
    <recommendedName>
        <fullName evidence="3 14">UDP-N-acetylmuramate--L-alanine ligase</fullName>
        <ecNumber evidence="3 14">6.3.2.8</ecNumber>
    </recommendedName>
</protein>
<dbReference type="GO" id="GO:0008763">
    <property type="term" value="F:UDP-N-acetylmuramate-L-alanine ligase activity"/>
    <property type="evidence" value="ECO:0007669"/>
    <property type="project" value="UniProtKB-UniRule"/>
</dbReference>
<sequence>MVKKLHVHFMGIGGSALSGVALMAKKAGFKVSGCNLEEDTAYIGKVKKSGIEVFKGHDAKHLKGVDILAVSPAVVYLNENHPEYTKAKKLGILRIWDKFVGEYLLKDKESICITGTHGKSTTTSMAALLFENAGLDPSAIIGAKVRKWDNNYRVGKSKYFIIEADDFYDKFLSYKPSTIIVNNIEFDHPDFFRSEEHMIESYYKFVRLLQGTKNLILNQDSVGIKWLFNILEKDFLNSINLYGYTFSDSPTLKIDKSARIEVIKKTEDGTKFKVKSDELDLNNVYYLSIPGEYNIANATGVIILSKLYGIKNSDIQKTLLSFKGVGRRLELIGEKKGIKVYDDYAHHPTAIKVTLDALRQKYPKERIWAVVEPHSYSRTYALLKDYKGVFDEAHKVIIGPIFKARDKKTFGVTGISIVNESEHKDAVYKKDLRDIISVLSKESGRGDIILVMGAGKSYIWAREILNNL</sequence>
<comment type="catalytic activity">
    <reaction evidence="13">
        <text>UDP-N-acetyl-alpha-D-muramate + L-alanine + ATP = UDP-N-acetyl-alpha-D-muramoyl-L-alanine + ADP + phosphate + H(+)</text>
        <dbReference type="Rhea" id="RHEA:23372"/>
        <dbReference type="ChEBI" id="CHEBI:15378"/>
        <dbReference type="ChEBI" id="CHEBI:30616"/>
        <dbReference type="ChEBI" id="CHEBI:43474"/>
        <dbReference type="ChEBI" id="CHEBI:57972"/>
        <dbReference type="ChEBI" id="CHEBI:70757"/>
        <dbReference type="ChEBI" id="CHEBI:83898"/>
        <dbReference type="ChEBI" id="CHEBI:456216"/>
        <dbReference type="EC" id="6.3.2.8"/>
    </reaction>
</comment>
<dbReference type="PANTHER" id="PTHR43445">
    <property type="entry name" value="UDP-N-ACETYLMURAMATE--L-ALANINE LIGASE-RELATED"/>
    <property type="match status" value="1"/>
</dbReference>
<dbReference type="GO" id="GO:0005524">
    <property type="term" value="F:ATP binding"/>
    <property type="evidence" value="ECO:0007669"/>
    <property type="project" value="UniProtKB-KW"/>
</dbReference>
<dbReference type="Gene3D" id="3.40.1190.10">
    <property type="entry name" value="Mur-like, catalytic domain"/>
    <property type="match status" value="1"/>
</dbReference>
<evidence type="ECO:0000256" key="7">
    <source>
        <dbReference type="ARBA" id="ARBA00022741"/>
    </source>
</evidence>
<gene>
    <name evidence="18" type="ORF">A2714_00545</name>
</gene>
<dbReference type="InterPro" id="IPR036565">
    <property type="entry name" value="Mur-like_cat_sf"/>
</dbReference>
<comment type="subcellular location">
    <subcellularLocation>
        <location evidence="1">Cytoplasm</location>
    </subcellularLocation>
</comment>
<dbReference type="InterPro" id="IPR000713">
    <property type="entry name" value="Mur_ligase_N"/>
</dbReference>
<keyword evidence="5 18" id="KW-0436">Ligase</keyword>
<dbReference type="Pfam" id="PF02875">
    <property type="entry name" value="Mur_ligase_C"/>
    <property type="match status" value="1"/>
</dbReference>
<dbReference type="InterPro" id="IPR005758">
    <property type="entry name" value="UDP-N-AcMur_Ala_ligase_MurC"/>
</dbReference>
<proteinExistence type="predicted"/>
<evidence type="ECO:0000256" key="14">
    <source>
        <dbReference type="NCBIfam" id="TIGR01082"/>
    </source>
</evidence>
<evidence type="ECO:0000256" key="4">
    <source>
        <dbReference type="ARBA" id="ARBA00022490"/>
    </source>
</evidence>
<dbReference type="InterPro" id="IPR036615">
    <property type="entry name" value="Mur_ligase_C_dom_sf"/>
</dbReference>